<name>A0A852W5Q6_PSEA5</name>
<gene>
    <name evidence="2" type="ORF">HDA37_004733</name>
</gene>
<dbReference type="EMBL" id="JACCCZ010000001">
    <property type="protein sequence ID" value="NYG04448.1"/>
    <property type="molecule type" value="Genomic_DNA"/>
</dbReference>
<reference evidence="2 3" key="1">
    <citation type="submission" date="2020-07" db="EMBL/GenBank/DDBJ databases">
        <title>Sequencing the genomes of 1000 actinobacteria strains.</title>
        <authorList>
            <person name="Klenk H.-P."/>
        </authorList>
    </citation>
    <scope>NUCLEOTIDE SEQUENCE [LARGE SCALE GENOMIC DNA]</scope>
    <source>
        <strain evidence="2 3">DSM 44749</strain>
    </source>
</reference>
<evidence type="ECO:0000259" key="1">
    <source>
        <dbReference type="Pfam" id="PF19278"/>
    </source>
</evidence>
<dbReference type="Proteomes" id="UP000549695">
    <property type="component" value="Unassembled WGS sequence"/>
</dbReference>
<accession>A0A852W5Q6</accession>
<dbReference type="InterPro" id="IPR049517">
    <property type="entry name" value="ACX-like_C"/>
</dbReference>
<comment type="caution">
    <text evidence="2">The sequence shown here is derived from an EMBL/GenBank/DDBJ whole genome shotgun (WGS) entry which is preliminary data.</text>
</comment>
<keyword evidence="3" id="KW-1185">Reference proteome</keyword>
<organism evidence="2 3">
    <name type="scientific">Pseudonocardia alni</name>
    <name type="common">Amycolata alni</name>
    <dbReference type="NCBI Taxonomy" id="33907"/>
    <lineage>
        <taxon>Bacteria</taxon>
        <taxon>Bacillati</taxon>
        <taxon>Actinomycetota</taxon>
        <taxon>Actinomycetes</taxon>
        <taxon>Pseudonocardiales</taxon>
        <taxon>Pseudonocardiaceae</taxon>
        <taxon>Pseudonocardia</taxon>
    </lineage>
</organism>
<evidence type="ECO:0000313" key="2">
    <source>
        <dbReference type="EMBL" id="NYG04448.1"/>
    </source>
</evidence>
<dbReference type="AlphaFoldDB" id="A0A852W5Q6"/>
<dbReference type="Pfam" id="PF19278">
    <property type="entry name" value="Hydant_A_C"/>
    <property type="match status" value="1"/>
</dbReference>
<feature type="domain" description="Acetophenone carboxylase-like C-terminal" evidence="1">
    <location>
        <begin position="21"/>
        <end position="60"/>
    </location>
</feature>
<protein>
    <submittedName>
        <fullName evidence="2">N-methylhydantoinase A/oxoprolinase/acetone carboxylase beta subunit</fullName>
    </submittedName>
</protein>
<proteinExistence type="predicted"/>
<sequence>MRTTVEAIFWDSSGTAGAVPTTVYDRDRLRAGNVVDGPAIIEQFDSTTIVGPGQRAVVDRVGHLVISTGAAREDQQTGGDPR</sequence>
<evidence type="ECO:0000313" key="3">
    <source>
        <dbReference type="Proteomes" id="UP000549695"/>
    </source>
</evidence>